<reference evidence="1 2" key="1">
    <citation type="submission" date="2020-04" db="EMBL/GenBank/DDBJ databases">
        <title>Antimicrobial susceptibility and clonality of vaginal-derived multi-drug resistant Mobiluncus isolates in China.</title>
        <authorList>
            <person name="Zhang X."/>
        </authorList>
    </citation>
    <scope>NUCLEOTIDE SEQUENCE [LARGE SCALE GENOMIC DNA]</scope>
    <source>
        <strain evidence="1 2">12</strain>
    </source>
</reference>
<evidence type="ECO:0000313" key="2">
    <source>
        <dbReference type="Proteomes" id="UP000575397"/>
    </source>
</evidence>
<comment type="caution">
    <text evidence="1">The sequence shown here is derived from an EMBL/GenBank/DDBJ whole genome shotgun (WGS) entry which is preliminary data.</text>
</comment>
<dbReference type="AlphaFoldDB" id="A0A7Y0YI28"/>
<dbReference type="EMBL" id="JABCUS010000013">
    <property type="protein sequence ID" value="NMX03642.1"/>
    <property type="molecule type" value="Genomic_DNA"/>
</dbReference>
<organism evidence="1 2">
    <name type="scientific">Mobiluncus mulieris</name>
    <dbReference type="NCBI Taxonomy" id="2052"/>
    <lineage>
        <taxon>Bacteria</taxon>
        <taxon>Bacillati</taxon>
        <taxon>Actinomycetota</taxon>
        <taxon>Actinomycetes</taxon>
        <taxon>Actinomycetales</taxon>
        <taxon>Actinomycetaceae</taxon>
        <taxon>Mobiluncus</taxon>
    </lineage>
</organism>
<sequence>MNPNSDPPSVTVVIACHDPKRPLRRAVTSVLQSRAAKVLVVAHNLEAVQLAAVLDKDVSGSGRGAGAGRLSTHPRVEILELCDGLHSPAGPFNYGLSRVQTRFAAIMGSDDFLDSGAVDVWVALAKRYHADMVITRLQRGGRDARRPVHTPPVRPWLRGLADFRRDRLYYRSAPLGLMRVSRLRELGLEMTPGLAVGEDIAFSMRLYASSRVVVQRRGLGYVVGEDGPARVTLQSRPIAEELGHVTDLLGRAWAKAWPVAVRRAVAAKTLRIHVFGVVLNRERDWWDVEQRQALAAITRELLDFAPGCERVFSRADTALLAAILNPTIPVDVLRQRAQARRRFLSFGALMPAHREGWFAAEGPWRFAAASFLVQ</sequence>
<evidence type="ECO:0000313" key="1">
    <source>
        <dbReference type="EMBL" id="NMX03642.1"/>
    </source>
</evidence>
<protein>
    <submittedName>
        <fullName evidence="1">Glycosyl transferase</fullName>
    </submittedName>
</protein>
<dbReference type="GO" id="GO:0016740">
    <property type="term" value="F:transferase activity"/>
    <property type="evidence" value="ECO:0007669"/>
    <property type="project" value="UniProtKB-KW"/>
</dbReference>
<dbReference type="InterPro" id="IPR029044">
    <property type="entry name" value="Nucleotide-diphossugar_trans"/>
</dbReference>
<proteinExistence type="predicted"/>
<keyword evidence="1" id="KW-0808">Transferase</keyword>
<dbReference type="SUPFAM" id="SSF53448">
    <property type="entry name" value="Nucleotide-diphospho-sugar transferases"/>
    <property type="match status" value="1"/>
</dbReference>
<name>A0A7Y0YI28_9ACTO</name>
<dbReference type="Proteomes" id="UP000575397">
    <property type="component" value="Unassembled WGS sequence"/>
</dbReference>
<accession>A0A7Y0YI28</accession>
<dbReference type="RefSeq" id="WP_169762764.1">
    <property type="nucleotide sequence ID" value="NZ_JABCUQ010000008.1"/>
</dbReference>
<dbReference type="Gene3D" id="3.90.550.10">
    <property type="entry name" value="Spore Coat Polysaccharide Biosynthesis Protein SpsA, Chain A"/>
    <property type="match status" value="1"/>
</dbReference>
<gene>
    <name evidence="1" type="ORF">HHJ77_06820</name>
</gene>